<keyword evidence="2" id="KW-1185">Reference proteome</keyword>
<evidence type="ECO:0000313" key="1">
    <source>
        <dbReference type="EMBL" id="AUG56762.1"/>
    </source>
</evidence>
<dbReference type="AlphaFoldDB" id="A0A2K9DZ43"/>
<gene>
    <name evidence="1" type="ORF">HVS_04100</name>
</gene>
<reference evidence="1 2" key="1">
    <citation type="submission" date="2017-12" db="EMBL/GenBank/DDBJ databases">
        <title>Complete genome sequence of Herbivorax saccincola GGR1, a novel Cellulosome-producing hydrolytic bacterium in a thermophilic biogas plant, established by Illumina and Nanopore MinION sequencing.</title>
        <authorList>
            <person name="Pechtl A."/>
            <person name="Ruckert C."/>
            <person name="Koeck D.E."/>
            <person name="Maus I."/>
            <person name="Winkler A."/>
            <person name="Kalinowski J."/>
            <person name="Puhler A."/>
            <person name="Schwarz W.W."/>
            <person name="Zverlov V.V."/>
            <person name="Schluter A."/>
            <person name="Liebl W."/>
        </authorList>
    </citation>
    <scope>NUCLEOTIDE SEQUENCE [LARGE SCALE GENOMIC DNA]</scope>
    <source>
        <strain evidence="2">SR1</strain>
    </source>
</reference>
<dbReference type="EMBL" id="CP025197">
    <property type="protein sequence ID" value="AUG56762.1"/>
    <property type="molecule type" value="Genomic_DNA"/>
</dbReference>
<dbReference type="KEGG" id="hsc:HVS_04100"/>
<sequence>MSLFKDEIVGEFLEWKNANPDNFTWWNFVNIKADIDTALAFAKFYSPELLEIEGYCLLKDKFSPNVFEGWKRSCQNNKECVEKMMNIYQIRDFFHINTIDSENENEKFKALGRILKFFWEISFEKNYPEKKLKVHLFEEDDGEFFITVYSL</sequence>
<proteinExistence type="predicted"/>
<organism evidence="1 2">
    <name type="scientific">Acetivibrio saccincola</name>
    <dbReference type="NCBI Taxonomy" id="1677857"/>
    <lineage>
        <taxon>Bacteria</taxon>
        <taxon>Bacillati</taxon>
        <taxon>Bacillota</taxon>
        <taxon>Clostridia</taxon>
        <taxon>Eubacteriales</taxon>
        <taxon>Oscillospiraceae</taxon>
        <taxon>Acetivibrio</taxon>
    </lineage>
</organism>
<protein>
    <submittedName>
        <fullName evidence="1">Uncharacterized protein</fullName>
    </submittedName>
</protein>
<name>A0A2K9DZ43_9FIRM</name>
<evidence type="ECO:0000313" key="2">
    <source>
        <dbReference type="Proteomes" id="UP000233534"/>
    </source>
</evidence>
<dbReference type="RefSeq" id="WP_101304066.1">
    <property type="nucleotide sequence ID" value="NZ_CP025197.1"/>
</dbReference>
<accession>A0A2K9DZ43</accession>
<dbReference type="Proteomes" id="UP000233534">
    <property type="component" value="Chromosome"/>
</dbReference>